<dbReference type="STRING" id="1325130.HFN_1570"/>
<evidence type="ECO:0000313" key="2">
    <source>
        <dbReference type="Proteomes" id="UP000018143"/>
    </source>
</evidence>
<organism evidence="1 2">
    <name type="scientific">Helicobacter fennelliae MRY12-0050</name>
    <dbReference type="NCBI Taxonomy" id="1325130"/>
    <lineage>
        <taxon>Bacteria</taxon>
        <taxon>Pseudomonadati</taxon>
        <taxon>Campylobacterota</taxon>
        <taxon>Epsilonproteobacteria</taxon>
        <taxon>Campylobacterales</taxon>
        <taxon>Helicobacteraceae</taxon>
        <taxon>Helicobacter</taxon>
    </lineage>
</organism>
<evidence type="ECO:0000313" key="1">
    <source>
        <dbReference type="EMBL" id="GAD18011.1"/>
    </source>
</evidence>
<sequence>MACSLGLQSSNLSQYLAHLRCVAIHKNLKQCRFSVKFTSNFI</sequence>
<gene>
    <name evidence="1" type="ORF">HFN_1570</name>
</gene>
<reference evidence="1 2" key="1">
    <citation type="journal article" date="2013" name="Genome Announc.">
        <title>Draft Genome Sequence of Helicobacter fennelliae Strain MRY12-0050, Isolated from a Bacteremia Patient.</title>
        <authorList>
            <person name="Rimbara E."/>
            <person name="Matsui M."/>
            <person name="Mori S."/>
            <person name="Suzuki S."/>
            <person name="Suzuki M."/>
            <person name="Kim H."/>
            <person name="Sekizuka T."/>
            <person name="Kuroda M."/>
            <person name="Shibayama K."/>
        </authorList>
    </citation>
    <scope>NUCLEOTIDE SEQUENCE [LARGE SCALE GENOMIC DNA]</scope>
    <source>
        <strain evidence="1 2">MRY12-0050</strain>
    </source>
</reference>
<dbReference type="AlphaFoldDB" id="T1CYJ1"/>
<accession>T1CYJ1</accession>
<comment type="caution">
    <text evidence="1">The sequence shown here is derived from an EMBL/GenBank/DDBJ whole genome shotgun (WGS) entry which is preliminary data.</text>
</comment>
<name>T1CYJ1_9HELI</name>
<keyword evidence="2" id="KW-1185">Reference proteome</keyword>
<protein>
    <submittedName>
        <fullName evidence="1">Uncharacterized protein</fullName>
    </submittedName>
</protein>
<dbReference type="EMBL" id="BASD01000003">
    <property type="protein sequence ID" value="GAD18011.1"/>
    <property type="molecule type" value="Genomic_DNA"/>
</dbReference>
<dbReference type="Proteomes" id="UP000018143">
    <property type="component" value="Unassembled WGS sequence"/>
</dbReference>
<proteinExistence type="predicted"/>